<dbReference type="EMBL" id="CAJNDS010000014">
    <property type="protein sequence ID" value="CAE6917281.1"/>
    <property type="molecule type" value="Genomic_DNA"/>
</dbReference>
<feature type="region of interest" description="Disordered" evidence="5">
    <location>
        <begin position="664"/>
        <end position="691"/>
    </location>
</feature>
<evidence type="ECO:0000256" key="3">
    <source>
        <dbReference type="ARBA" id="ARBA00023004"/>
    </source>
</evidence>
<dbReference type="OrthoDB" id="420283at2759"/>
<organism evidence="7 8">
    <name type="scientific">Symbiodinium natans</name>
    <dbReference type="NCBI Taxonomy" id="878477"/>
    <lineage>
        <taxon>Eukaryota</taxon>
        <taxon>Sar</taxon>
        <taxon>Alveolata</taxon>
        <taxon>Dinophyceae</taxon>
        <taxon>Suessiales</taxon>
        <taxon>Symbiodiniaceae</taxon>
        <taxon>Symbiodinium</taxon>
    </lineage>
</organism>
<feature type="region of interest" description="Disordered" evidence="5">
    <location>
        <begin position="186"/>
        <end position="219"/>
    </location>
</feature>
<keyword evidence="3" id="KW-0408">Iron</keyword>
<evidence type="ECO:0000256" key="1">
    <source>
        <dbReference type="ARBA" id="ARBA00001954"/>
    </source>
</evidence>
<dbReference type="PANTHER" id="PTHR13096:SF8">
    <property type="entry name" value="RIBOSOMAL OXYGENASE 1"/>
    <property type="match status" value="1"/>
</dbReference>
<dbReference type="InterPro" id="IPR039994">
    <property type="entry name" value="NO66-like"/>
</dbReference>
<evidence type="ECO:0000259" key="6">
    <source>
        <dbReference type="PROSITE" id="PS51184"/>
    </source>
</evidence>
<keyword evidence="2" id="KW-0479">Metal-binding</keyword>
<dbReference type="InterPro" id="IPR003347">
    <property type="entry name" value="JmjC_dom"/>
</dbReference>
<dbReference type="Pfam" id="PF08007">
    <property type="entry name" value="JmjC_2"/>
    <property type="match status" value="1"/>
</dbReference>
<dbReference type="GO" id="GO:0046872">
    <property type="term" value="F:metal ion binding"/>
    <property type="evidence" value="ECO:0007669"/>
    <property type="project" value="UniProtKB-KW"/>
</dbReference>
<feature type="region of interest" description="Disordered" evidence="5">
    <location>
        <begin position="540"/>
        <end position="576"/>
    </location>
</feature>
<dbReference type="AlphaFoldDB" id="A0A812GB82"/>
<dbReference type="PROSITE" id="PS51184">
    <property type="entry name" value="JMJC"/>
    <property type="match status" value="1"/>
</dbReference>
<dbReference type="PANTHER" id="PTHR13096">
    <property type="entry name" value="MINA53 MYC INDUCED NUCLEAR ANTIGEN"/>
    <property type="match status" value="1"/>
</dbReference>
<feature type="region of interest" description="Disordered" evidence="5">
    <location>
        <begin position="231"/>
        <end position="251"/>
    </location>
</feature>
<keyword evidence="4" id="KW-0175">Coiled coil</keyword>
<feature type="region of interest" description="Disordered" evidence="5">
    <location>
        <begin position="387"/>
        <end position="428"/>
    </location>
</feature>
<sequence>MNEAGLLNSMPLEDLKVTCERLERSCQDMRSLLSEFEEEQAMLRQEQNRLHKRVEKAQRKVKGRQERFLDNLLNDMEQLEVSNLLSSIFRAKEEQKAKRRRWTAAESQGGKSTVQQKLQDNDLSGPFSDVNVQLSWAFGLQKGGMKRAEFGTEAAELQKWVREVMSGDPVAEAEALPDAMWAAQLAKRAVESSPQKARHSPSSSPKAPGPGMGFYTEQPSPTAVIRPAVRAPRPDGEASPEHSGAEDPSHFDTLVGLVSNVAGHQVAQQMERSFEAAQHLAQQARAASKARMDGRGSGADMPAAPTFSRRLQEAGAVINFFADWATGKEAELSREGEGEEVYLPRPLPSDKAQARLGEAGSEPGKTGPVSRDARRAKFQEAFSSYLQQKAPDLQSPEKLRAPPISVAPPRAAAPEDPEPPTPPPAPPTREALLQEALRAAEVEEEETVEPCAVPYGVLAQVTSLAGGCVRLSWLFDWESAPDEMSSEEWARRGFEVLCSEEGQEDSEDVKVLPFSKSPAALELPAGQRYRLQVRATLSDSRQSGTTTWTSAPSSAVSADLRAPTSPVKAQASSPVSLDSEATLPNLQVPKAKSKGRVAANFGAFMAAAVPSPSAPNAAAAKVVMGGSVRQQARPDPLVAPYPRVVSAGPVDAASEKAEMAERLRLRGQSGTRETSNTHDSHPRSSSFDSDDESLAKLSLALRSLEKNTVARQKRQLQEVASEAAHQLPERLEVPPSAMFRRDELDLAQGRPAILGIDNSSSADAHSIRLPEDFFEDFEQRWRFLPGSNSAARTFRRIWGYKSVLKHAIVGGFKAYEFGIPRPSYDAEASENAARRAARALQRNLSLVQNHVHRADAQLARYLRQAALLFGLPGGLNSYTTPPLAVGFGYHFDPSDAIILQVEGNKTWELCSRRYPNALSFVNLTYNQVPVDSPEVANCSQIVLREGDAMYLPVGQIHRAQANDELSIHLTMSLNRQFCSASAVLLNVAEQINPSKEFGFAQPNFVSWVHGAAADESLAPLHAVPRSLRCRPPGKKRVCPSWRGFLDEGLAGQALARDPPGLPEAPDAAMLSACVEDVRAAVQLLKSHPASAKPLVLGVRIAGKESPVVGRLPPVQVLDGIAQLLGPQPCNRTLLAWQKLLLRQHLEYYEAALRVDDFDEELNLEVDTVHESAEEKLIRQELQGLNIDELFADVDEDMVEESGPWNGDASVALPFTWDFPEDS</sequence>
<dbReference type="Gene3D" id="2.60.120.650">
    <property type="entry name" value="Cupin"/>
    <property type="match status" value="1"/>
</dbReference>
<dbReference type="Proteomes" id="UP000604046">
    <property type="component" value="Unassembled WGS sequence"/>
</dbReference>
<evidence type="ECO:0000256" key="5">
    <source>
        <dbReference type="SAM" id="MobiDB-lite"/>
    </source>
</evidence>
<proteinExistence type="predicted"/>
<feature type="compositionally biased region" description="Polar residues" evidence="5">
    <location>
        <begin position="540"/>
        <end position="556"/>
    </location>
</feature>
<name>A0A812GB82_9DINO</name>
<reference evidence="7" key="1">
    <citation type="submission" date="2021-02" db="EMBL/GenBank/DDBJ databases">
        <authorList>
            <person name="Dougan E. K."/>
            <person name="Rhodes N."/>
            <person name="Thang M."/>
            <person name="Chan C."/>
        </authorList>
    </citation>
    <scope>NUCLEOTIDE SEQUENCE</scope>
</reference>
<feature type="domain" description="JmjC" evidence="6">
    <location>
        <begin position="847"/>
        <end position="994"/>
    </location>
</feature>
<feature type="compositionally biased region" description="Basic and acidic residues" evidence="5">
    <location>
        <begin position="232"/>
        <end position="250"/>
    </location>
</feature>
<feature type="coiled-coil region" evidence="4">
    <location>
        <begin position="12"/>
        <end position="60"/>
    </location>
</feature>
<comment type="cofactor">
    <cofactor evidence="1">
        <name>Fe(2+)</name>
        <dbReference type="ChEBI" id="CHEBI:29033"/>
    </cofactor>
</comment>
<dbReference type="SUPFAM" id="SSF51197">
    <property type="entry name" value="Clavaminate synthase-like"/>
    <property type="match status" value="1"/>
</dbReference>
<gene>
    <name evidence="7" type="ORF">SNAT2548_LOCUS341</name>
</gene>
<evidence type="ECO:0000256" key="2">
    <source>
        <dbReference type="ARBA" id="ARBA00022723"/>
    </source>
</evidence>
<protein>
    <recommendedName>
        <fullName evidence="6">JmjC domain-containing protein</fullName>
    </recommendedName>
</protein>
<evidence type="ECO:0000256" key="4">
    <source>
        <dbReference type="SAM" id="Coils"/>
    </source>
</evidence>
<comment type="caution">
    <text evidence="7">The sequence shown here is derived from an EMBL/GenBank/DDBJ whole genome shotgun (WGS) entry which is preliminary data.</text>
</comment>
<keyword evidence="8" id="KW-1185">Reference proteome</keyword>
<evidence type="ECO:0000313" key="8">
    <source>
        <dbReference type="Proteomes" id="UP000604046"/>
    </source>
</evidence>
<accession>A0A812GB82</accession>
<evidence type="ECO:0000313" key="7">
    <source>
        <dbReference type="EMBL" id="CAE6917281.1"/>
    </source>
</evidence>